<dbReference type="InterPro" id="IPR001135">
    <property type="entry name" value="NADH_Q_OxRdtase_suD"/>
</dbReference>
<evidence type="ECO:0000259" key="4">
    <source>
        <dbReference type="Pfam" id="PF00346"/>
    </source>
</evidence>
<sequence length="189" mass="20947">MATGTRIWKHRFVDIGTVTAQQAKDWGFSGVMLRGRATHPQVSSRELTYHMDYVILYVYATQLKVLVQTIESPCVGRWSTTEGPNVETCGHASNQSVEIGGIIWARSSDEDALDEEIVTYDKPLETNSYPSKPSQTSKIASVSFTKKFILEPKSVSTSVNSNSSDICSTVPIVFSISNHVEDESYVTMK</sequence>
<dbReference type="GO" id="GO:0051287">
    <property type="term" value="F:NAD binding"/>
    <property type="evidence" value="ECO:0007669"/>
    <property type="project" value="InterPro"/>
</dbReference>
<dbReference type="EMBL" id="OX465083">
    <property type="protein sequence ID" value="CAI9294651.1"/>
    <property type="molecule type" value="Genomic_DNA"/>
</dbReference>
<accession>A0AA35ZLG9</accession>
<comment type="similarity">
    <text evidence="1">Belongs to the complex I 49 kDa subunit family.</text>
</comment>
<proteinExistence type="inferred from homology"/>
<dbReference type="GO" id="GO:0048038">
    <property type="term" value="F:quinone binding"/>
    <property type="evidence" value="ECO:0007669"/>
    <property type="project" value="InterPro"/>
</dbReference>
<evidence type="ECO:0000313" key="5">
    <source>
        <dbReference type="EMBL" id="CAI9294651.1"/>
    </source>
</evidence>
<dbReference type="PANTHER" id="PTHR11993:SF10">
    <property type="entry name" value="NADH DEHYDROGENASE [UBIQUINONE] IRON-SULFUR PROTEIN 2, MITOCHONDRIAL"/>
    <property type="match status" value="1"/>
</dbReference>
<dbReference type="InterPro" id="IPR022885">
    <property type="entry name" value="NDH1_su_D/H"/>
</dbReference>
<evidence type="ECO:0000256" key="3">
    <source>
        <dbReference type="ARBA" id="ARBA00023027"/>
    </source>
</evidence>
<organism evidence="5 6">
    <name type="scientific">Lactuca saligna</name>
    <name type="common">Willowleaf lettuce</name>
    <dbReference type="NCBI Taxonomy" id="75948"/>
    <lineage>
        <taxon>Eukaryota</taxon>
        <taxon>Viridiplantae</taxon>
        <taxon>Streptophyta</taxon>
        <taxon>Embryophyta</taxon>
        <taxon>Tracheophyta</taxon>
        <taxon>Spermatophyta</taxon>
        <taxon>Magnoliopsida</taxon>
        <taxon>eudicotyledons</taxon>
        <taxon>Gunneridae</taxon>
        <taxon>Pentapetalae</taxon>
        <taxon>asterids</taxon>
        <taxon>campanulids</taxon>
        <taxon>Asterales</taxon>
        <taxon>Asteraceae</taxon>
        <taxon>Cichorioideae</taxon>
        <taxon>Cichorieae</taxon>
        <taxon>Lactucinae</taxon>
        <taxon>Lactuca</taxon>
    </lineage>
</organism>
<dbReference type="SUPFAM" id="SSF56762">
    <property type="entry name" value="HydB/Nqo4-like"/>
    <property type="match status" value="1"/>
</dbReference>
<dbReference type="Gene3D" id="1.10.645.10">
    <property type="entry name" value="Cytochrome-c3 Hydrogenase, chain B"/>
    <property type="match status" value="1"/>
</dbReference>
<dbReference type="GO" id="GO:0006120">
    <property type="term" value="P:mitochondrial electron transport, NADH to ubiquinone"/>
    <property type="evidence" value="ECO:0007669"/>
    <property type="project" value="TreeGrafter"/>
</dbReference>
<gene>
    <name evidence="5" type="ORF">LSALG_LOCUS33624</name>
</gene>
<dbReference type="PANTHER" id="PTHR11993">
    <property type="entry name" value="NADH-UBIQUINONE OXIDOREDUCTASE 49 KDA SUBUNIT"/>
    <property type="match status" value="1"/>
</dbReference>
<dbReference type="GO" id="GO:0016651">
    <property type="term" value="F:oxidoreductase activity, acting on NAD(P)H"/>
    <property type="evidence" value="ECO:0007669"/>
    <property type="project" value="InterPro"/>
</dbReference>
<dbReference type="GO" id="GO:0005739">
    <property type="term" value="C:mitochondrion"/>
    <property type="evidence" value="ECO:0007669"/>
    <property type="project" value="GOC"/>
</dbReference>
<evidence type="ECO:0000313" key="6">
    <source>
        <dbReference type="Proteomes" id="UP001177003"/>
    </source>
</evidence>
<evidence type="ECO:0000256" key="1">
    <source>
        <dbReference type="ARBA" id="ARBA00005769"/>
    </source>
</evidence>
<dbReference type="Pfam" id="PF00346">
    <property type="entry name" value="Complex1_49kDa"/>
    <property type="match status" value="1"/>
</dbReference>
<keyword evidence="6" id="KW-1185">Reference proteome</keyword>
<keyword evidence="2" id="KW-1278">Translocase</keyword>
<reference evidence="5" key="1">
    <citation type="submission" date="2023-04" db="EMBL/GenBank/DDBJ databases">
        <authorList>
            <person name="Vijverberg K."/>
            <person name="Xiong W."/>
            <person name="Schranz E."/>
        </authorList>
    </citation>
    <scope>NUCLEOTIDE SEQUENCE</scope>
</reference>
<dbReference type="Proteomes" id="UP001177003">
    <property type="component" value="Chromosome 7"/>
</dbReference>
<dbReference type="InterPro" id="IPR029014">
    <property type="entry name" value="NiFe-Hase_large"/>
</dbReference>
<keyword evidence="3" id="KW-0520">NAD</keyword>
<feature type="domain" description="NADH-quinone oxidoreductase subunit D" evidence="4">
    <location>
        <begin position="2"/>
        <end position="35"/>
    </location>
</feature>
<protein>
    <recommendedName>
        <fullName evidence="4">NADH-quinone oxidoreductase subunit D domain-containing protein</fullName>
    </recommendedName>
</protein>
<evidence type="ECO:0000256" key="2">
    <source>
        <dbReference type="ARBA" id="ARBA00022967"/>
    </source>
</evidence>
<dbReference type="AlphaFoldDB" id="A0AA35ZLG9"/>
<name>A0AA35ZLG9_LACSI</name>